<proteinExistence type="predicted"/>
<evidence type="ECO:0000313" key="3">
    <source>
        <dbReference type="Proteomes" id="UP001548590"/>
    </source>
</evidence>
<dbReference type="EMBL" id="JBEWLZ010000003">
    <property type="protein sequence ID" value="MET1489614.1"/>
    <property type="molecule type" value="Genomic_DNA"/>
</dbReference>
<accession>A0ABV2CNY2</accession>
<comment type="caution">
    <text evidence="2">The sequence shown here is derived from an EMBL/GenBank/DDBJ whole genome shotgun (WGS) entry which is preliminary data.</text>
</comment>
<feature type="signal peptide" evidence="1">
    <location>
        <begin position="1"/>
        <end position="22"/>
    </location>
</feature>
<dbReference type="Proteomes" id="UP001548590">
    <property type="component" value="Unassembled WGS sequence"/>
</dbReference>
<feature type="chain" id="PRO_5045846758" description="Lipoprotein" evidence="1">
    <location>
        <begin position="23"/>
        <end position="234"/>
    </location>
</feature>
<keyword evidence="3" id="KW-1185">Reference proteome</keyword>
<gene>
    <name evidence="2" type="ORF">ABVT11_07220</name>
</gene>
<evidence type="ECO:0008006" key="4">
    <source>
        <dbReference type="Google" id="ProtNLM"/>
    </source>
</evidence>
<name>A0ABV2CNY2_9RHOO</name>
<keyword evidence="1" id="KW-0732">Signal</keyword>
<reference evidence="2 3" key="1">
    <citation type="submission" date="2024-07" db="EMBL/GenBank/DDBJ databases">
        <title>Uliginosibacterium paludis KCTC:42655.</title>
        <authorList>
            <person name="Kim M.K."/>
        </authorList>
    </citation>
    <scope>NUCLEOTIDE SEQUENCE [LARGE SCALE GENOMIC DNA]</scope>
    <source>
        <strain evidence="2 3">KCTC 42655</strain>
    </source>
</reference>
<sequence length="234" mass="24648">MKNPLAALFALLLALLAAPALAAETVSFSFAGCTDTMNRPVASRAEPALASLVDVQQFEGNRVIVYNPSMMPQLLPETRAFFYAHACAITRLGLPIDRERTAEQTRRADCWAFDALRRSGMLKGNAAEGIQTDMEISPEVWPMVPGGPRTLDPALCKPGAKIAAAPKAGEAKAAEADGATTEVVKGNALSLDKPNASPAWNACTQSCGNRLFSCGRGSSCQASFDQCVKGCAGK</sequence>
<dbReference type="RefSeq" id="WP_345925157.1">
    <property type="nucleotide sequence ID" value="NZ_JBDIVF010000002.1"/>
</dbReference>
<protein>
    <recommendedName>
        <fullName evidence="4">Lipoprotein</fullName>
    </recommendedName>
</protein>
<organism evidence="2 3">
    <name type="scientific">Uliginosibacterium paludis</name>
    <dbReference type="NCBI Taxonomy" id="1615952"/>
    <lineage>
        <taxon>Bacteria</taxon>
        <taxon>Pseudomonadati</taxon>
        <taxon>Pseudomonadota</taxon>
        <taxon>Betaproteobacteria</taxon>
        <taxon>Rhodocyclales</taxon>
        <taxon>Zoogloeaceae</taxon>
        <taxon>Uliginosibacterium</taxon>
    </lineage>
</organism>
<evidence type="ECO:0000256" key="1">
    <source>
        <dbReference type="SAM" id="SignalP"/>
    </source>
</evidence>
<evidence type="ECO:0000313" key="2">
    <source>
        <dbReference type="EMBL" id="MET1489614.1"/>
    </source>
</evidence>